<name>A0AC35GQH9_9BILA</name>
<dbReference type="Proteomes" id="UP000887580">
    <property type="component" value="Unplaced"/>
</dbReference>
<evidence type="ECO:0000313" key="1">
    <source>
        <dbReference type="Proteomes" id="UP000887580"/>
    </source>
</evidence>
<sequence length="199" mass="23100">MASTLRKRCLESFGSKDLFYIFGFTSDIEQVTEDQINQAYKARVRLYHPDKHATGSEKEKFNAAEKFKIFTEAKNVLLNFEKREFYLSTGRLDDEEDQSDDEEAESDDDLEPPVLEQQCVLKSEEANESFESDGITSDDNAEEQFEVEKILAKRKRNGKIEYCIKWKDYGSEHNSWEKIDNCDCPDLIKEFEGAFSPNV</sequence>
<reference evidence="2" key="1">
    <citation type="submission" date="2022-11" db="UniProtKB">
        <authorList>
            <consortium name="WormBaseParasite"/>
        </authorList>
    </citation>
    <scope>IDENTIFICATION</scope>
</reference>
<proteinExistence type="predicted"/>
<accession>A0AC35GQH9</accession>
<dbReference type="WBParaSite" id="PS1159_v2.g7155.t1">
    <property type="protein sequence ID" value="PS1159_v2.g7155.t1"/>
    <property type="gene ID" value="PS1159_v2.g7155"/>
</dbReference>
<organism evidence="1 2">
    <name type="scientific">Panagrolaimus sp. PS1159</name>
    <dbReference type="NCBI Taxonomy" id="55785"/>
    <lineage>
        <taxon>Eukaryota</taxon>
        <taxon>Metazoa</taxon>
        <taxon>Ecdysozoa</taxon>
        <taxon>Nematoda</taxon>
        <taxon>Chromadorea</taxon>
        <taxon>Rhabditida</taxon>
        <taxon>Tylenchina</taxon>
        <taxon>Panagrolaimomorpha</taxon>
        <taxon>Panagrolaimoidea</taxon>
        <taxon>Panagrolaimidae</taxon>
        <taxon>Panagrolaimus</taxon>
    </lineage>
</organism>
<protein>
    <submittedName>
        <fullName evidence="2">Uncharacterized protein</fullName>
    </submittedName>
</protein>
<evidence type="ECO:0000313" key="2">
    <source>
        <dbReference type="WBParaSite" id="PS1159_v2.g7155.t1"/>
    </source>
</evidence>